<evidence type="ECO:0000256" key="6">
    <source>
        <dbReference type="SAM" id="MobiDB-lite"/>
    </source>
</evidence>
<comment type="subcellular location">
    <subcellularLocation>
        <location evidence="1">Membrane</location>
        <topology evidence="1">Multi-pass membrane protein</topology>
    </subcellularLocation>
</comment>
<dbReference type="InterPro" id="IPR037185">
    <property type="entry name" value="EmrE-like"/>
</dbReference>
<dbReference type="Proteomes" id="UP000245629">
    <property type="component" value="Chromosome 2"/>
</dbReference>
<dbReference type="InterPro" id="IPR050638">
    <property type="entry name" value="AA-Vitamin_Transporters"/>
</dbReference>
<evidence type="ECO:0000256" key="4">
    <source>
        <dbReference type="ARBA" id="ARBA00022989"/>
    </source>
</evidence>
<dbReference type="SUPFAM" id="SSF103481">
    <property type="entry name" value="Multidrug resistance efflux transporter EmrE"/>
    <property type="match status" value="2"/>
</dbReference>
<feature type="transmembrane region" description="Helical" evidence="7">
    <location>
        <begin position="277"/>
        <end position="294"/>
    </location>
</feature>
<keyword evidence="10" id="KW-1185">Reference proteome</keyword>
<feature type="domain" description="EamA" evidence="8">
    <location>
        <begin position="161"/>
        <end position="294"/>
    </location>
</feature>
<evidence type="ECO:0000313" key="9">
    <source>
        <dbReference type="EMBL" id="AWK86005.1"/>
    </source>
</evidence>
<feature type="transmembrane region" description="Helical" evidence="7">
    <location>
        <begin position="101"/>
        <end position="126"/>
    </location>
</feature>
<evidence type="ECO:0000256" key="2">
    <source>
        <dbReference type="ARBA" id="ARBA00007362"/>
    </source>
</evidence>
<keyword evidence="4 7" id="KW-1133">Transmembrane helix</keyword>
<feature type="compositionally biased region" description="Basic and acidic residues" evidence="6">
    <location>
        <begin position="309"/>
        <end position="320"/>
    </location>
</feature>
<proteinExistence type="inferred from homology"/>
<dbReference type="Pfam" id="PF00892">
    <property type="entry name" value="EamA"/>
    <property type="match status" value="2"/>
</dbReference>
<dbReference type="GO" id="GO:0016020">
    <property type="term" value="C:membrane"/>
    <property type="evidence" value="ECO:0007669"/>
    <property type="project" value="UniProtKB-SubCell"/>
</dbReference>
<feature type="region of interest" description="Disordered" evidence="6">
    <location>
        <begin position="301"/>
        <end position="320"/>
    </location>
</feature>
<evidence type="ECO:0000313" key="10">
    <source>
        <dbReference type="Proteomes" id="UP000245629"/>
    </source>
</evidence>
<evidence type="ECO:0000256" key="5">
    <source>
        <dbReference type="ARBA" id="ARBA00023136"/>
    </source>
</evidence>
<feature type="transmembrane region" description="Helical" evidence="7">
    <location>
        <begin position="133"/>
        <end position="154"/>
    </location>
</feature>
<organism evidence="9 10">
    <name type="scientific">Azospirillum thermophilum</name>
    <dbReference type="NCBI Taxonomy" id="2202148"/>
    <lineage>
        <taxon>Bacteria</taxon>
        <taxon>Pseudomonadati</taxon>
        <taxon>Pseudomonadota</taxon>
        <taxon>Alphaproteobacteria</taxon>
        <taxon>Rhodospirillales</taxon>
        <taxon>Azospirillaceae</taxon>
        <taxon>Azospirillum</taxon>
    </lineage>
</organism>
<feature type="transmembrane region" description="Helical" evidence="7">
    <location>
        <begin position="160"/>
        <end position="180"/>
    </location>
</feature>
<dbReference type="OrthoDB" id="150760at2"/>
<dbReference type="RefSeq" id="WP_109325632.1">
    <property type="nucleotide sequence ID" value="NZ_CP029353.1"/>
</dbReference>
<evidence type="ECO:0000256" key="1">
    <source>
        <dbReference type="ARBA" id="ARBA00004141"/>
    </source>
</evidence>
<dbReference type="KEGG" id="azz:DEW08_06820"/>
<evidence type="ECO:0000256" key="7">
    <source>
        <dbReference type="SAM" id="Phobius"/>
    </source>
</evidence>
<gene>
    <name evidence="9" type="ORF">DEW08_06820</name>
</gene>
<feature type="transmembrane region" description="Helical" evidence="7">
    <location>
        <begin position="192"/>
        <end position="213"/>
    </location>
</feature>
<evidence type="ECO:0000256" key="3">
    <source>
        <dbReference type="ARBA" id="ARBA00022692"/>
    </source>
</evidence>
<dbReference type="PANTHER" id="PTHR32322:SF2">
    <property type="entry name" value="EAMA DOMAIN-CONTAINING PROTEIN"/>
    <property type="match status" value="1"/>
</dbReference>
<feature type="transmembrane region" description="Helical" evidence="7">
    <location>
        <begin position="219"/>
        <end position="240"/>
    </location>
</feature>
<feature type="transmembrane region" description="Helical" evidence="7">
    <location>
        <begin position="78"/>
        <end position="95"/>
    </location>
</feature>
<name>A0A2S2CNJ0_9PROT</name>
<dbReference type="InterPro" id="IPR000620">
    <property type="entry name" value="EamA_dom"/>
</dbReference>
<accession>A0A2S2CNJ0</accession>
<sequence length="320" mass="32897">MTDLLTGSLHKRAGIFLVAAAALLWGTGGVIAKMLFGMAEITPLTVGFFRLALSVPALVLVGWTLFGRGVLRIDGARSGLLAVSVAMASYQVFYYEAVHRAGVAVATLVTLCLAPVLVALLSTIWLREPFTAAIARALVLALAGTTMLVGFPAGDGASSLTGIAMAGGAALSYAALTVAGRSIAHQCHPAQTIIIGFGGGALLLLPFALAQGLTLAYTAPAWSLLLYLGLVPTALAYVLFFTGMRTTPATVASILSLMEPLTATVLAWALFGEQLSVFGLAGGALLLGALLMLFRNEERSASSPGAAKRNGDRPTGDNHA</sequence>
<dbReference type="EMBL" id="CP029353">
    <property type="protein sequence ID" value="AWK86005.1"/>
    <property type="molecule type" value="Genomic_DNA"/>
</dbReference>
<reference evidence="10" key="1">
    <citation type="submission" date="2018-05" db="EMBL/GenBank/DDBJ databases">
        <title>Azospirillum thermophila sp. nov., a novel isolated from hot spring.</title>
        <authorList>
            <person name="Zhao Z."/>
        </authorList>
    </citation>
    <scope>NUCLEOTIDE SEQUENCE [LARGE SCALE GENOMIC DNA]</scope>
    <source>
        <strain evidence="10">CFH 70021</strain>
    </source>
</reference>
<comment type="similarity">
    <text evidence="2">Belongs to the EamA transporter family.</text>
</comment>
<keyword evidence="3 7" id="KW-0812">Transmembrane</keyword>
<dbReference type="AlphaFoldDB" id="A0A2S2CNJ0"/>
<keyword evidence="5 7" id="KW-0472">Membrane</keyword>
<protein>
    <submittedName>
        <fullName evidence="9">EamA family transporter</fullName>
    </submittedName>
</protein>
<feature type="transmembrane region" description="Helical" evidence="7">
    <location>
        <begin position="48"/>
        <end position="66"/>
    </location>
</feature>
<feature type="domain" description="EamA" evidence="8">
    <location>
        <begin position="13"/>
        <end position="149"/>
    </location>
</feature>
<feature type="transmembrane region" description="Helical" evidence="7">
    <location>
        <begin position="252"/>
        <end position="271"/>
    </location>
</feature>
<evidence type="ECO:0000259" key="8">
    <source>
        <dbReference type="Pfam" id="PF00892"/>
    </source>
</evidence>
<dbReference type="PANTHER" id="PTHR32322">
    <property type="entry name" value="INNER MEMBRANE TRANSPORTER"/>
    <property type="match status" value="1"/>
</dbReference>